<dbReference type="InterPro" id="IPR002110">
    <property type="entry name" value="Ankyrin_rpt"/>
</dbReference>
<organism evidence="5 6">
    <name type="scientific">Orbilia blumenaviensis</name>
    <dbReference type="NCBI Taxonomy" id="1796055"/>
    <lineage>
        <taxon>Eukaryota</taxon>
        <taxon>Fungi</taxon>
        <taxon>Dikarya</taxon>
        <taxon>Ascomycota</taxon>
        <taxon>Pezizomycotina</taxon>
        <taxon>Orbiliomycetes</taxon>
        <taxon>Orbiliales</taxon>
        <taxon>Orbiliaceae</taxon>
        <taxon>Orbilia</taxon>
    </lineage>
</organism>
<evidence type="ECO:0000256" key="1">
    <source>
        <dbReference type="ARBA" id="ARBA00022737"/>
    </source>
</evidence>
<dbReference type="Proteomes" id="UP001373714">
    <property type="component" value="Unassembled WGS sequence"/>
</dbReference>
<feature type="repeat" description="ANK" evidence="3">
    <location>
        <begin position="119"/>
        <end position="151"/>
    </location>
</feature>
<dbReference type="EMBL" id="JAVHNS010000004">
    <property type="protein sequence ID" value="KAK6358100.1"/>
    <property type="molecule type" value="Genomic_DNA"/>
</dbReference>
<dbReference type="Pfam" id="PF12796">
    <property type="entry name" value="Ank_2"/>
    <property type="match status" value="1"/>
</dbReference>
<dbReference type="InterPro" id="IPR036770">
    <property type="entry name" value="Ankyrin_rpt-contain_sf"/>
</dbReference>
<dbReference type="InterPro" id="IPR050745">
    <property type="entry name" value="Multifunctional_regulatory"/>
</dbReference>
<gene>
    <name evidence="5" type="ORF">TWF730_007455</name>
</gene>
<dbReference type="Gene3D" id="1.25.40.20">
    <property type="entry name" value="Ankyrin repeat-containing domain"/>
    <property type="match status" value="3"/>
</dbReference>
<keyword evidence="6" id="KW-1185">Reference proteome</keyword>
<feature type="repeat" description="ANK" evidence="3">
    <location>
        <begin position="82"/>
        <end position="118"/>
    </location>
</feature>
<dbReference type="PANTHER" id="PTHR24189:SF50">
    <property type="entry name" value="ANKYRIN REPEAT AND SOCS BOX PROTEIN 2"/>
    <property type="match status" value="1"/>
</dbReference>
<dbReference type="AlphaFoldDB" id="A0AAV9V7R6"/>
<evidence type="ECO:0000313" key="5">
    <source>
        <dbReference type="EMBL" id="KAK6358100.1"/>
    </source>
</evidence>
<dbReference type="PROSITE" id="PS50297">
    <property type="entry name" value="ANK_REP_REGION"/>
    <property type="match status" value="3"/>
</dbReference>
<comment type="caution">
    <text evidence="5">The sequence shown here is derived from an EMBL/GenBank/DDBJ whole genome shotgun (WGS) entry which is preliminary data.</text>
</comment>
<evidence type="ECO:0000256" key="3">
    <source>
        <dbReference type="PROSITE-ProRule" id="PRU00023"/>
    </source>
</evidence>
<keyword evidence="1" id="KW-0677">Repeat</keyword>
<dbReference type="PRINTS" id="PR01415">
    <property type="entry name" value="ANKYRIN"/>
</dbReference>
<dbReference type="SMART" id="SM00248">
    <property type="entry name" value="ANK"/>
    <property type="match status" value="5"/>
</dbReference>
<accession>A0AAV9V7R6</accession>
<sequence length="521" mass="57694">MSSESQPGQEREQELGPGLASKLERDLYLGLEDYPGLGLELSPNLEGPESEKELLDAIRQHNIGDIQRLLDQRLNSNFKDEHGISPLQYAIDSPEDKERGLLLELLLQNGASTKSRSCSGLTPLHYAVQQTNDTATHLLLKFCAHPNSQDDAGQTPLHIAAASGNSVIAKLLTTNGAEISAKDNFGSTPLHIAASKGHYKILQILSTGGATSGDYQSDRSEQWAEYETAVKNEAASEILMEELLKRVSITAEEGKAWQGLLEFASKKKWWSLVELLLEKGVYPDEISDNQRNALAYATASRNRNMIALLFGDSKERDGEDLIELAVKKEWRDILFFLVENNVNFRDVAGEKALVLSIVKGWGAGVLMDQADKWRPLLSLLLDKGVKIGKEALKSAATRDATLMTSLVDKADVEILNEARVLGKVIDSMDAKKSGPAEFKLVKTLVEKKVDLSLRFSGFTPQERAKNLHLPLEIRNLLKTPVEDLEPDIGWDQAPEQQQEQQSTENIYRHEVDADGEDLYTA</sequence>
<keyword evidence="2 3" id="KW-0040">ANK repeat</keyword>
<feature type="region of interest" description="Disordered" evidence="4">
    <location>
        <begin position="486"/>
        <end position="521"/>
    </location>
</feature>
<feature type="repeat" description="ANK" evidence="3">
    <location>
        <begin position="152"/>
        <end position="184"/>
    </location>
</feature>
<protein>
    <recommendedName>
        <fullName evidence="7">Ankyrin repeat protein</fullName>
    </recommendedName>
</protein>
<dbReference type="SUPFAM" id="SSF48403">
    <property type="entry name" value="Ankyrin repeat"/>
    <property type="match status" value="2"/>
</dbReference>
<evidence type="ECO:0000313" key="6">
    <source>
        <dbReference type="Proteomes" id="UP001373714"/>
    </source>
</evidence>
<feature type="repeat" description="ANK" evidence="3">
    <location>
        <begin position="185"/>
        <end position="210"/>
    </location>
</feature>
<dbReference type="PANTHER" id="PTHR24189">
    <property type="entry name" value="MYOTROPHIN"/>
    <property type="match status" value="1"/>
</dbReference>
<proteinExistence type="predicted"/>
<name>A0AAV9V7R6_9PEZI</name>
<evidence type="ECO:0008006" key="7">
    <source>
        <dbReference type="Google" id="ProtNLM"/>
    </source>
</evidence>
<reference evidence="5 6" key="1">
    <citation type="submission" date="2019-10" db="EMBL/GenBank/DDBJ databases">
        <authorList>
            <person name="Palmer J.M."/>
        </authorList>
    </citation>
    <scope>NUCLEOTIDE SEQUENCE [LARGE SCALE GENOMIC DNA]</scope>
    <source>
        <strain evidence="5 6">TWF730</strain>
    </source>
</reference>
<dbReference type="PROSITE" id="PS50088">
    <property type="entry name" value="ANK_REPEAT"/>
    <property type="match status" value="4"/>
</dbReference>
<evidence type="ECO:0000256" key="2">
    <source>
        <dbReference type="ARBA" id="ARBA00023043"/>
    </source>
</evidence>
<evidence type="ECO:0000256" key="4">
    <source>
        <dbReference type="SAM" id="MobiDB-lite"/>
    </source>
</evidence>